<reference evidence="6 7" key="1">
    <citation type="journal article" date="2012" name="Genome Biol.">
        <title>Genome and low-iron response of an oceanic diatom adapted to chronic iron limitation.</title>
        <authorList>
            <person name="Lommer M."/>
            <person name="Specht M."/>
            <person name="Roy A.S."/>
            <person name="Kraemer L."/>
            <person name="Andreson R."/>
            <person name="Gutowska M.A."/>
            <person name="Wolf J."/>
            <person name="Bergner S.V."/>
            <person name="Schilhabel M.B."/>
            <person name="Klostermeier U.C."/>
            <person name="Beiko R.G."/>
            <person name="Rosenstiel P."/>
            <person name="Hippler M."/>
            <person name="Laroche J."/>
        </authorList>
    </citation>
    <scope>NUCLEOTIDE SEQUENCE [LARGE SCALE GENOMIC DNA]</scope>
    <source>
        <strain evidence="6 7">CCMP1005</strain>
    </source>
</reference>
<evidence type="ECO:0000256" key="1">
    <source>
        <dbReference type="ARBA" id="ARBA00022723"/>
    </source>
</evidence>
<proteinExistence type="predicted"/>
<dbReference type="PANTHER" id="PTHR10157:SF23">
    <property type="entry name" value="MOXD1 HOMOLOG 1"/>
    <property type="match status" value="1"/>
</dbReference>
<keyword evidence="2" id="KW-0560">Oxidoreductase</keyword>
<dbReference type="PANTHER" id="PTHR10157">
    <property type="entry name" value="DOPAMINE BETA HYDROXYLASE RELATED"/>
    <property type="match status" value="1"/>
</dbReference>
<dbReference type="OrthoDB" id="441566at2759"/>
<dbReference type="eggNOG" id="KOG3568">
    <property type="taxonomic scope" value="Eukaryota"/>
</dbReference>
<evidence type="ECO:0000259" key="5">
    <source>
        <dbReference type="Pfam" id="PF01082"/>
    </source>
</evidence>
<dbReference type="GO" id="GO:0005507">
    <property type="term" value="F:copper ion binding"/>
    <property type="evidence" value="ECO:0007669"/>
    <property type="project" value="InterPro"/>
</dbReference>
<evidence type="ECO:0000256" key="4">
    <source>
        <dbReference type="ARBA" id="ARBA00023033"/>
    </source>
</evidence>
<organism evidence="6 7">
    <name type="scientific">Thalassiosira oceanica</name>
    <name type="common">Marine diatom</name>
    <dbReference type="NCBI Taxonomy" id="159749"/>
    <lineage>
        <taxon>Eukaryota</taxon>
        <taxon>Sar</taxon>
        <taxon>Stramenopiles</taxon>
        <taxon>Ochrophyta</taxon>
        <taxon>Bacillariophyta</taxon>
        <taxon>Coscinodiscophyceae</taxon>
        <taxon>Thalassiosirophycidae</taxon>
        <taxon>Thalassiosirales</taxon>
        <taxon>Thalassiosiraceae</taxon>
        <taxon>Thalassiosira</taxon>
    </lineage>
</organism>
<comment type="caution">
    <text evidence="6">The sequence shown here is derived from an EMBL/GenBank/DDBJ whole genome shotgun (WGS) entry which is preliminary data.</text>
</comment>
<dbReference type="Pfam" id="PF01082">
    <property type="entry name" value="Cu2_monooxygen"/>
    <property type="match status" value="1"/>
</dbReference>
<dbReference type="InterPro" id="IPR036939">
    <property type="entry name" value="Cu2_ascorb_mOase_N_sf"/>
</dbReference>
<name>K0T7P4_THAOC</name>
<dbReference type="Gene3D" id="2.60.120.310">
    <property type="entry name" value="Copper type II, ascorbate-dependent monooxygenase, N-terminal domain"/>
    <property type="match status" value="1"/>
</dbReference>
<keyword evidence="1" id="KW-0479">Metal-binding</keyword>
<dbReference type="GO" id="GO:0004500">
    <property type="term" value="F:dopamine beta-monooxygenase activity"/>
    <property type="evidence" value="ECO:0007669"/>
    <property type="project" value="InterPro"/>
</dbReference>
<dbReference type="Proteomes" id="UP000266841">
    <property type="component" value="Unassembled WGS sequence"/>
</dbReference>
<dbReference type="SUPFAM" id="SSF49742">
    <property type="entry name" value="PHM/PNGase F"/>
    <property type="match status" value="1"/>
</dbReference>
<gene>
    <name evidence="6" type="ORF">THAOC_05282</name>
</gene>
<dbReference type="EMBL" id="AGNL01004824">
    <property type="protein sequence ID" value="EJK73114.1"/>
    <property type="molecule type" value="Genomic_DNA"/>
</dbReference>
<evidence type="ECO:0000313" key="7">
    <source>
        <dbReference type="Proteomes" id="UP000266841"/>
    </source>
</evidence>
<evidence type="ECO:0000313" key="6">
    <source>
        <dbReference type="EMBL" id="EJK73114.1"/>
    </source>
</evidence>
<protein>
    <recommendedName>
        <fullName evidence="5">Copper type II ascorbate-dependent monooxygenase N-terminal domain-containing protein</fullName>
    </recommendedName>
</protein>
<feature type="non-terminal residue" evidence="6">
    <location>
        <position position="256"/>
    </location>
</feature>
<dbReference type="InterPro" id="IPR000323">
    <property type="entry name" value="Cu2_ascorb_mOase_N"/>
</dbReference>
<accession>K0T7P4</accession>
<sequence>MHSHDYITPSIDESQDVQLIFAQQDDLTGETAWGVVLPKDSCDESDYHIDDKKRFMLWAYGQTHDFYFHSNNRGQFQANLLAPPPEPVSFDEYDKMALTMPNVPVVRGESGMDPTNPFICSYFDLDVMGKEFGFSSNDKIHMVGYDVDAESGNEKYLHHMVLFECDGELMDEQVTSETRSGLGNSGLFHGKVEGSCTAMPNGCQNPVATWAVGAGANVMPEDVGISLGDGHRWLVLQMHYFNPQLDEGISDSSGLD</sequence>
<dbReference type="AlphaFoldDB" id="K0T7P4"/>
<keyword evidence="7" id="KW-1185">Reference proteome</keyword>
<evidence type="ECO:0000256" key="2">
    <source>
        <dbReference type="ARBA" id="ARBA00023002"/>
    </source>
</evidence>
<dbReference type="InterPro" id="IPR020611">
    <property type="entry name" value="Cu2_ascorb_mOase_CS-1"/>
</dbReference>
<evidence type="ECO:0000256" key="3">
    <source>
        <dbReference type="ARBA" id="ARBA00023008"/>
    </source>
</evidence>
<keyword evidence="3" id="KW-0186">Copper</keyword>
<dbReference type="PROSITE" id="PS00084">
    <property type="entry name" value="CU2_MONOOXYGENASE_1"/>
    <property type="match status" value="1"/>
</dbReference>
<keyword evidence="4" id="KW-0503">Monooxygenase</keyword>
<dbReference type="InterPro" id="IPR008977">
    <property type="entry name" value="PHM/PNGase_F_dom_sf"/>
</dbReference>
<feature type="domain" description="Copper type II ascorbate-dependent monooxygenase N-terminal" evidence="5">
    <location>
        <begin position="136"/>
        <end position="245"/>
    </location>
</feature>
<dbReference type="InterPro" id="IPR000945">
    <property type="entry name" value="DBH-like"/>
</dbReference>